<evidence type="ECO:0000313" key="3">
    <source>
        <dbReference type="Proteomes" id="UP000250235"/>
    </source>
</evidence>
<reference evidence="2 3" key="1">
    <citation type="journal article" date="2015" name="Proc. Natl. Acad. Sci. U.S.A.">
        <title>The resurrection genome of Boea hygrometrica: A blueprint for survival of dehydration.</title>
        <authorList>
            <person name="Xiao L."/>
            <person name="Yang G."/>
            <person name="Zhang L."/>
            <person name="Yang X."/>
            <person name="Zhao S."/>
            <person name="Ji Z."/>
            <person name="Zhou Q."/>
            <person name="Hu M."/>
            <person name="Wang Y."/>
            <person name="Chen M."/>
            <person name="Xu Y."/>
            <person name="Jin H."/>
            <person name="Xiao X."/>
            <person name="Hu G."/>
            <person name="Bao F."/>
            <person name="Hu Y."/>
            <person name="Wan P."/>
            <person name="Li L."/>
            <person name="Deng X."/>
            <person name="Kuang T."/>
            <person name="Xiang C."/>
            <person name="Zhu J.K."/>
            <person name="Oliver M.J."/>
            <person name="He Y."/>
        </authorList>
    </citation>
    <scope>NUCLEOTIDE SEQUENCE [LARGE SCALE GENOMIC DNA]</scope>
    <source>
        <strain evidence="3">cv. XS01</strain>
    </source>
</reference>
<dbReference type="Pfam" id="PF03732">
    <property type="entry name" value="Retrotrans_gag"/>
    <property type="match status" value="1"/>
</dbReference>
<proteinExistence type="predicted"/>
<feature type="domain" description="Retrotransposon gag" evidence="1">
    <location>
        <begin position="3"/>
        <end position="53"/>
    </location>
</feature>
<evidence type="ECO:0000313" key="2">
    <source>
        <dbReference type="EMBL" id="KZV53095.1"/>
    </source>
</evidence>
<protein>
    <recommendedName>
        <fullName evidence="1">Retrotransposon gag domain-containing protein</fullName>
    </recommendedName>
</protein>
<dbReference type="AlphaFoldDB" id="A0A2Z7D1H8"/>
<accession>A0A2Z7D1H8</accession>
<gene>
    <name evidence="2" type="ORF">F511_30089</name>
</gene>
<dbReference type="OrthoDB" id="913731at2759"/>
<organism evidence="2 3">
    <name type="scientific">Dorcoceras hygrometricum</name>
    <dbReference type="NCBI Taxonomy" id="472368"/>
    <lineage>
        <taxon>Eukaryota</taxon>
        <taxon>Viridiplantae</taxon>
        <taxon>Streptophyta</taxon>
        <taxon>Embryophyta</taxon>
        <taxon>Tracheophyta</taxon>
        <taxon>Spermatophyta</taxon>
        <taxon>Magnoliopsida</taxon>
        <taxon>eudicotyledons</taxon>
        <taxon>Gunneridae</taxon>
        <taxon>Pentapetalae</taxon>
        <taxon>asterids</taxon>
        <taxon>lamiids</taxon>
        <taxon>Lamiales</taxon>
        <taxon>Gesneriaceae</taxon>
        <taxon>Didymocarpoideae</taxon>
        <taxon>Trichosporeae</taxon>
        <taxon>Loxocarpinae</taxon>
        <taxon>Dorcoceras</taxon>
    </lineage>
</organism>
<dbReference type="EMBL" id="KQ990543">
    <property type="protein sequence ID" value="KZV53095.1"/>
    <property type="molecule type" value="Genomic_DNA"/>
</dbReference>
<sequence length="134" mass="16042">MRSELKREFLSLRQGEMPVSDYIRKFKRRCYFVPQIGRDAEEKLRHLVDGLRPTLKHEVRIYEPTGYRAAIKKALQAEQDWNEIDEEHNVKPFNIRTIGKPRDPTTTSRVLRDNDLYNPNRSMHFLRLITSQFI</sequence>
<keyword evidence="3" id="KW-1185">Reference proteome</keyword>
<dbReference type="InterPro" id="IPR005162">
    <property type="entry name" value="Retrotrans_gag_dom"/>
</dbReference>
<dbReference type="Proteomes" id="UP000250235">
    <property type="component" value="Unassembled WGS sequence"/>
</dbReference>
<evidence type="ECO:0000259" key="1">
    <source>
        <dbReference type="Pfam" id="PF03732"/>
    </source>
</evidence>
<name>A0A2Z7D1H8_9LAMI</name>